<dbReference type="EMBL" id="BARS01013828">
    <property type="protein sequence ID" value="GAF87400.1"/>
    <property type="molecule type" value="Genomic_DNA"/>
</dbReference>
<evidence type="ECO:0000256" key="6">
    <source>
        <dbReference type="ARBA" id="ARBA00022840"/>
    </source>
</evidence>
<reference evidence="7" key="1">
    <citation type="journal article" date="2014" name="Front. Microbiol.">
        <title>High frequency of phylogenetically diverse reductive dehalogenase-homologous genes in deep subseafloor sedimentary metagenomes.</title>
        <authorList>
            <person name="Kawai M."/>
            <person name="Futagami T."/>
            <person name="Toyoda A."/>
            <person name="Takaki Y."/>
            <person name="Nishi S."/>
            <person name="Hori S."/>
            <person name="Arai W."/>
            <person name="Tsubouchi T."/>
            <person name="Morono Y."/>
            <person name="Uchiyama I."/>
            <person name="Ito T."/>
            <person name="Fujiyama A."/>
            <person name="Inagaki F."/>
            <person name="Takami H."/>
        </authorList>
    </citation>
    <scope>NUCLEOTIDE SEQUENCE</scope>
    <source>
        <strain evidence="7">Expedition CK06-06</strain>
    </source>
</reference>
<dbReference type="AlphaFoldDB" id="X0UFV7"/>
<dbReference type="GO" id="GO:0043531">
    <property type="term" value="F:ADP binding"/>
    <property type="evidence" value="ECO:0007669"/>
    <property type="project" value="TreeGrafter"/>
</dbReference>
<keyword evidence="6" id="KW-0067">ATP-binding</keyword>
<evidence type="ECO:0000256" key="3">
    <source>
        <dbReference type="ARBA" id="ARBA00022679"/>
    </source>
</evidence>
<evidence type="ECO:0000256" key="4">
    <source>
        <dbReference type="ARBA" id="ARBA00022741"/>
    </source>
</evidence>
<dbReference type="PANTHER" id="PTHR11406">
    <property type="entry name" value="PHOSPHOGLYCERATE KINASE"/>
    <property type="match status" value="1"/>
</dbReference>
<evidence type="ECO:0000256" key="5">
    <source>
        <dbReference type="ARBA" id="ARBA00022777"/>
    </source>
</evidence>
<gene>
    <name evidence="7" type="ORF">S01H1_23746</name>
</gene>
<evidence type="ECO:0000313" key="7">
    <source>
        <dbReference type="EMBL" id="GAF87400.1"/>
    </source>
</evidence>
<dbReference type="PRINTS" id="PR00477">
    <property type="entry name" value="PHGLYCKINASE"/>
</dbReference>
<evidence type="ECO:0000256" key="2">
    <source>
        <dbReference type="ARBA" id="ARBA00013061"/>
    </source>
</evidence>
<dbReference type="PANTHER" id="PTHR11406:SF23">
    <property type="entry name" value="PHOSPHOGLYCERATE KINASE 1, CHLOROPLASTIC-RELATED"/>
    <property type="match status" value="1"/>
</dbReference>
<keyword evidence="5" id="KW-0418">Kinase</keyword>
<accession>X0UFV7</accession>
<keyword evidence="3" id="KW-0808">Transferase</keyword>
<protein>
    <recommendedName>
        <fullName evidence="2">phosphoglycerate kinase</fullName>
        <ecNumber evidence="2">2.7.2.3</ecNumber>
    </recommendedName>
</protein>
<dbReference type="GO" id="GO:0005829">
    <property type="term" value="C:cytosol"/>
    <property type="evidence" value="ECO:0007669"/>
    <property type="project" value="TreeGrafter"/>
</dbReference>
<dbReference type="EC" id="2.7.2.3" evidence="2"/>
<evidence type="ECO:0000256" key="1">
    <source>
        <dbReference type="ARBA" id="ARBA00000642"/>
    </source>
</evidence>
<comment type="catalytic activity">
    <reaction evidence="1">
        <text>(2R)-3-phosphoglycerate + ATP = (2R)-3-phospho-glyceroyl phosphate + ADP</text>
        <dbReference type="Rhea" id="RHEA:14801"/>
        <dbReference type="ChEBI" id="CHEBI:30616"/>
        <dbReference type="ChEBI" id="CHEBI:57604"/>
        <dbReference type="ChEBI" id="CHEBI:58272"/>
        <dbReference type="ChEBI" id="CHEBI:456216"/>
        <dbReference type="EC" id="2.7.2.3"/>
    </reaction>
</comment>
<dbReference type="InterPro" id="IPR036043">
    <property type="entry name" value="Phosphoglycerate_kinase_sf"/>
</dbReference>
<keyword evidence="4" id="KW-0547">Nucleotide-binding</keyword>
<dbReference type="GO" id="GO:0006094">
    <property type="term" value="P:gluconeogenesis"/>
    <property type="evidence" value="ECO:0007669"/>
    <property type="project" value="TreeGrafter"/>
</dbReference>
<dbReference type="Gene3D" id="3.40.50.1260">
    <property type="entry name" value="Phosphoglycerate kinase, N-terminal domain"/>
    <property type="match status" value="2"/>
</dbReference>
<dbReference type="InterPro" id="IPR015824">
    <property type="entry name" value="Phosphoglycerate_kinase_N"/>
</dbReference>
<dbReference type="GO" id="GO:0005524">
    <property type="term" value="F:ATP binding"/>
    <property type="evidence" value="ECO:0007669"/>
    <property type="project" value="UniProtKB-KW"/>
</dbReference>
<comment type="caution">
    <text evidence="7">The sequence shown here is derived from an EMBL/GenBank/DDBJ whole genome shotgun (WGS) entry which is preliminary data.</text>
</comment>
<organism evidence="7">
    <name type="scientific">marine sediment metagenome</name>
    <dbReference type="NCBI Taxonomy" id="412755"/>
    <lineage>
        <taxon>unclassified sequences</taxon>
        <taxon>metagenomes</taxon>
        <taxon>ecological metagenomes</taxon>
    </lineage>
</organism>
<name>X0UFV7_9ZZZZ</name>
<feature type="non-terminal residue" evidence="7">
    <location>
        <position position="1"/>
    </location>
</feature>
<dbReference type="InterPro" id="IPR001576">
    <property type="entry name" value="Phosphoglycerate_kinase"/>
</dbReference>
<dbReference type="Pfam" id="PF00162">
    <property type="entry name" value="PGK"/>
    <property type="match status" value="1"/>
</dbReference>
<feature type="non-terminal residue" evidence="7">
    <location>
        <position position="121"/>
    </location>
</feature>
<dbReference type="GO" id="GO:0006096">
    <property type="term" value="P:glycolytic process"/>
    <property type="evidence" value="ECO:0007669"/>
    <property type="project" value="InterPro"/>
</dbReference>
<dbReference type="SUPFAM" id="SSF53748">
    <property type="entry name" value="Phosphoglycerate kinase"/>
    <property type="match status" value="1"/>
</dbReference>
<sequence length="121" mass="13402">DTLKEDLRVRQVLVLENLRFYEGENNNDPEFAQNLAEGIDYFVNDAFGACHRAHASIVGMPLYVKKSAAGLLVIEELEYLNHALYSPKKPYTAIVGGAKVSDKIPILENLLNKSDNILIGG</sequence>
<dbReference type="GO" id="GO:0004618">
    <property type="term" value="F:phosphoglycerate kinase activity"/>
    <property type="evidence" value="ECO:0007669"/>
    <property type="project" value="UniProtKB-EC"/>
</dbReference>
<proteinExistence type="predicted"/>